<protein>
    <submittedName>
        <fullName evidence="2">Uncharacterized protein</fullName>
    </submittedName>
</protein>
<sequence length="165" mass="18390">MASLIPSLPTLTHLCLCAFVAEQTLSQLFLDCRALQILVPLFLDAEDGHFQAHSPPAFPDMWSANTGGSETSQHWDFISQKRSGVIPYGRYWMDYWIADEKNYCSSGVLIPALVPCLGVIASRQYTSSFHFNPTGIVISSRQNTQAQIEHQFQTAIRCTLILPLA</sequence>
<accession>A0AAD7INX2</accession>
<feature type="signal peptide" evidence="1">
    <location>
        <begin position="1"/>
        <end position="26"/>
    </location>
</feature>
<proteinExistence type="predicted"/>
<evidence type="ECO:0000313" key="2">
    <source>
        <dbReference type="EMBL" id="KAJ7747415.1"/>
    </source>
</evidence>
<evidence type="ECO:0000313" key="3">
    <source>
        <dbReference type="Proteomes" id="UP001215280"/>
    </source>
</evidence>
<keyword evidence="1" id="KW-0732">Signal</keyword>
<organism evidence="2 3">
    <name type="scientific">Mycena maculata</name>
    <dbReference type="NCBI Taxonomy" id="230809"/>
    <lineage>
        <taxon>Eukaryota</taxon>
        <taxon>Fungi</taxon>
        <taxon>Dikarya</taxon>
        <taxon>Basidiomycota</taxon>
        <taxon>Agaricomycotina</taxon>
        <taxon>Agaricomycetes</taxon>
        <taxon>Agaricomycetidae</taxon>
        <taxon>Agaricales</taxon>
        <taxon>Marasmiineae</taxon>
        <taxon>Mycenaceae</taxon>
        <taxon>Mycena</taxon>
    </lineage>
</organism>
<feature type="chain" id="PRO_5041974332" evidence="1">
    <location>
        <begin position="27"/>
        <end position="165"/>
    </location>
</feature>
<keyword evidence="3" id="KW-1185">Reference proteome</keyword>
<evidence type="ECO:0000256" key="1">
    <source>
        <dbReference type="SAM" id="SignalP"/>
    </source>
</evidence>
<dbReference type="EMBL" id="JARJLG010000094">
    <property type="protein sequence ID" value="KAJ7747415.1"/>
    <property type="molecule type" value="Genomic_DNA"/>
</dbReference>
<reference evidence="2" key="1">
    <citation type="submission" date="2023-03" db="EMBL/GenBank/DDBJ databases">
        <title>Massive genome expansion in bonnet fungi (Mycena s.s.) driven by repeated elements and novel gene families across ecological guilds.</title>
        <authorList>
            <consortium name="Lawrence Berkeley National Laboratory"/>
            <person name="Harder C.B."/>
            <person name="Miyauchi S."/>
            <person name="Viragh M."/>
            <person name="Kuo A."/>
            <person name="Thoen E."/>
            <person name="Andreopoulos B."/>
            <person name="Lu D."/>
            <person name="Skrede I."/>
            <person name="Drula E."/>
            <person name="Henrissat B."/>
            <person name="Morin E."/>
            <person name="Kohler A."/>
            <person name="Barry K."/>
            <person name="LaButti K."/>
            <person name="Morin E."/>
            <person name="Salamov A."/>
            <person name="Lipzen A."/>
            <person name="Mereny Z."/>
            <person name="Hegedus B."/>
            <person name="Baldrian P."/>
            <person name="Stursova M."/>
            <person name="Weitz H."/>
            <person name="Taylor A."/>
            <person name="Grigoriev I.V."/>
            <person name="Nagy L.G."/>
            <person name="Martin F."/>
            <person name="Kauserud H."/>
        </authorList>
    </citation>
    <scope>NUCLEOTIDE SEQUENCE</scope>
    <source>
        <strain evidence="2">CBHHK188m</strain>
    </source>
</reference>
<dbReference type="AlphaFoldDB" id="A0AAD7INX2"/>
<gene>
    <name evidence="2" type="ORF">DFH07DRAFT_776017</name>
</gene>
<comment type="caution">
    <text evidence="2">The sequence shown here is derived from an EMBL/GenBank/DDBJ whole genome shotgun (WGS) entry which is preliminary data.</text>
</comment>
<name>A0AAD7INX2_9AGAR</name>
<dbReference type="Proteomes" id="UP001215280">
    <property type="component" value="Unassembled WGS sequence"/>
</dbReference>